<accession>A0A2T0UCI5</accession>
<comment type="caution">
    <text evidence="1">The sequence shown here is derived from an EMBL/GenBank/DDBJ whole genome shotgun (WGS) entry which is preliminary data.</text>
</comment>
<name>A0A2T0UCI5_9SPHI</name>
<dbReference type="AlphaFoldDB" id="A0A2T0UCI5"/>
<organism evidence="1 2">
    <name type="scientific">Arcticibacter pallidicorallinus</name>
    <dbReference type="NCBI Taxonomy" id="1259464"/>
    <lineage>
        <taxon>Bacteria</taxon>
        <taxon>Pseudomonadati</taxon>
        <taxon>Bacteroidota</taxon>
        <taxon>Sphingobacteriia</taxon>
        <taxon>Sphingobacteriales</taxon>
        <taxon>Sphingobacteriaceae</taxon>
        <taxon>Arcticibacter</taxon>
    </lineage>
</organism>
<sequence length="38" mass="4193">MTLFDSDLCSNSAVKLEPSTTNMHQAVIALLQLVIQFL</sequence>
<keyword evidence="2" id="KW-1185">Reference proteome</keyword>
<evidence type="ECO:0000313" key="1">
    <source>
        <dbReference type="EMBL" id="PRY55578.1"/>
    </source>
</evidence>
<proteinExistence type="predicted"/>
<reference evidence="1 2" key="1">
    <citation type="submission" date="2018-03" db="EMBL/GenBank/DDBJ databases">
        <title>Genomic Encyclopedia of Type Strains, Phase III (KMG-III): the genomes of soil and plant-associated and newly described type strains.</title>
        <authorList>
            <person name="Whitman W."/>
        </authorList>
    </citation>
    <scope>NUCLEOTIDE SEQUENCE [LARGE SCALE GENOMIC DNA]</scope>
    <source>
        <strain evidence="1 2">CGMCC 1.9313</strain>
    </source>
</reference>
<dbReference type="Proteomes" id="UP000238034">
    <property type="component" value="Unassembled WGS sequence"/>
</dbReference>
<gene>
    <name evidence="1" type="ORF">B0I27_101552</name>
</gene>
<protein>
    <submittedName>
        <fullName evidence="1">Uncharacterized protein</fullName>
    </submittedName>
</protein>
<evidence type="ECO:0000313" key="2">
    <source>
        <dbReference type="Proteomes" id="UP000238034"/>
    </source>
</evidence>
<dbReference type="EMBL" id="PVTH01000001">
    <property type="protein sequence ID" value="PRY55578.1"/>
    <property type="molecule type" value="Genomic_DNA"/>
</dbReference>